<protein>
    <submittedName>
        <fullName evidence="1">DUF1365 domain-containing protein</fullName>
    </submittedName>
</protein>
<keyword evidence="2" id="KW-1185">Reference proteome</keyword>
<dbReference type="PANTHER" id="PTHR33973">
    <property type="entry name" value="OS07G0153300 PROTEIN"/>
    <property type="match status" value="1"/>
</dbReference>
<name>A0ABQ6LYT1_9GAMM</name>
<evidence type="ECO:0000313" key="2">
    <source>
        <dbReference type="Proteomes" id="UP001224392"/>
    </source>
</evidence>
<organism evidence="1 2">
    <name type="scientific">Biformimicrobium ophioploci</name>
    <dbReference type="NCBI Taxonomy" id="3036711"/>
    <lineage>
        <taxon>Bacteria</taxon>
        <taxon>Pseudomonadati</taxon>
        <taxon>Pseudomonadota</taxon>
        <taxon>Gammaproteobacteria</taxon>
        <taxon>Cellvibrionales</taxon>
        <taxon>Microbulbiferaceae</taxon>
        <taxon>Biformimicrobium</taxon>
    </lineage>
</organism>
<dbReference type="EMBL" id="BSYJ01000003">
    <property type="protein sequence ID" value="GMG87249.1"/>
    <property type="molecule type" value="Genomic_DNA"/>
</dbReference>
<accession>A0ABQ6LYT1</accession>
<dbReference type="InterPro" id="IPR010775">
    <property type="entry name" value="DUF1365"/>
</dbReference>
<reference evidence="1 2" key="1">
    <citation type="submission" date="2023-04" db="EMBL/GenBank/DDBJ databases">
        <title>Marinobulbifer ophiurae gen. nov., sp. Nov., isolate from tissue of brittle star Ophioplocus japonicus.</title>
        <authorList>
            <person name="Kawano K."/>
            <person name="Sawayama S."/>
            <person name="Nakagawa S."/>
        </authorList>
    </citation>
    <scope>NUCLEOTIDE SEQUENCE [LARGE SCALE GENOMIC DNA]</scope>
    <source>
        <strain evidence="1 2">NKW57</strain>
    </source>
</reference>
<dbReference type="Pfam" id="PF07103">
    <property type="entry name" value="DUF1365"/>
    <property type="match status" value="1"/>
</dbReference>
<proteinExistence type="predicted"/>
<dbReference type="PANTHER" id="PTHR33973:SF4">
    <property type="entry name" value="OS07G0153300 PROTEIN"/>
    <property type="match status" value="1"/>
</dbReference>
<gene>
    <name evidence="1" type="ORF">MNKW57_15700</name>
</gene>
<sequence length="256" mass="29787">MRSGIYEGNLSHARQQPARHKFSQRLFMMYLDLDELPTLFSKRWLWSASGPNVARFRREDHMGDPRKPLKEAVEELILQETGKTVRGRIGLLTHLGYFGFRFNPISFYYCFADCGDLQFIVAEVNNTPWGEQCCYLLDLDQADGGKGYWRWQSEKKMHVSPFMPMGVVYKWQLSAPAKNLRVQITNEIDGHAVFSAGMNLVRKPITGLQLARILLRYPLMTMQVMFMIHWHALRLWLKRVPVVTHPRKMAQRGGKV</sequence>
<dbReference type="Proteomes" id="UP001224392">
    <property type="component" value="Unassembled WGS sequence"/>
</dbReference>
<evidence type="ECO:0000313" key="1">
    <source>
        <dbReference type="EMBL" id="GMG87249.1"/>
    </source>
</evidence>
<dbReference type="RefSeq" id="WP_285763884.1">
    <property type="nucleotide sequence ID" value="NZ_BSYJ01000003.1"/>
</dbReference>
<comment type="caution">
    <text evidence="1">The sequence shown here is derived from an EMBL/GenBank/DDBJ whole genome shotgun (WGS) entry which is preliminary data.</text>
</comment>